<keyword evidence="1" id="KW-1133">Transmembrane helix</keyword>
<accession>A0AAU7KI67</accession>
<evidence type="ECO:0008006" key="3">
    <source>
        <dbReference type="Google" id="ProtNLM"/>
    </source>
</evidence>
<organism evidence="2">
    <name type="scientific">Halomonas sp. RT37</name>
    <dbReference type="NCBI Taxonomy" id="2950872"/>
    <lineage>
        <taxon>Bacteria</taxon>
        <taxon>Pseudomonadati</taxon>
        <taxon>Pseudomonadota</taxon>
        <taxon>Gammaproteobacteria</taxon>
        <taxon>Oceanospirillales</taxon>
        <taxon>Halomonadaceae</taxon>
        <taxon>Halomonas</taxon>
    </lineage>
</organism>
<protein>
    <recommendedName>
        <fullName evidence="3">DUF2892 domain-containing protein</fullName>
    </recommendedName>
</protein>
<sequence length="95" mass="10012">MPFLQQVSRTRPRFATKGLLRISLALVGGLALMAFWSSISLPLGSLSLILGGLALWPRTASSERRDDATDSGNGVPVRELALAALGVLIALQLLG</sequence>
<evidence type="ECO:0000256" key="1">
    <source>
        <dbReference type="SAM" id="Phobius"/>
    </source>
</evidence>
<feature type="transmembrane region" description="Helical" evidence="1">
    <location>
        <begin position="18"/>
        <end position="35"/>
    </location>
</feature>
<gene>
    <name evidence="2" type="ORF">NFG58_19800</name>
</gene>
<dbReference type="RefSeq" id="WP_045993501.1">
    <property type="nucleotide sequence ID" value="NZ_CP098827.1"/>
</dbReference>
<keyword evidence="1" id="KW-0472">Membrane</keyword>
<name>A0AAU7KI67_9GAMM</name>
<proteinExistence type="predicted"/>
<evidence type="ECO:0000313" key="2">
    <source>
        <dbReference type="EMBL" id="XBO70818.1"/>
    </source>
</evidence>
<keyword evidence="1" id="KW-0812">Transmembrane</keyword>
<dbReference type="AlphaFoldDB" id="A0AAU7KI67"/>
<reference evidence="2" key="1">
    <citation type="submission" date="2022-06" db="EMBL/GenBank/DDBJ databases">
        <title>A novel DMS-producing enzyme.</title>
        <authorList>
            <person name="Zhang Y."/>
        </authorList>
    </citation>
    <scope>NUCLEOTIDE SEQUENCE</scope>
    <source>
        <strain evidence="2">RT37</strain>
    </source>
</reference>
<dbReference type="EMBL" id="CP098827">
    <property type="protein sequence ID" value="XBO70818.1"/>
    <property type="molecule type" value="Genomic_DNA"/>
</dbReference>